<evidence type="ECO:0000313" key="3">
    <source>
        <dbReference type="EMBL" id="GGG47817.1"/>
    </source>
</evidence>
<dbReference type="InterPro" id="IPR002059">
    <property type="entry name" value="CSP_DNA-bd"/>
</dbReference>
<dbReference type="CDD" id="cd04458">
    <property type="entry name" value="CSP_CDS"/>
    <property type="match status" value="1"/>
</dbReference>
<dbReference type="PRINTS" id="PR00050">
    <property type="entry name" value="COLDSHOCK"/>
</dbReference>
<dbReference type="EMBL" id="BMFQ01000002">
    <property type="protein sequence ID" value="GGG47817.1"/>
    <property type="molecule type" value="Genomic_DNA"/>
</dbReference>
<dbReference type="AlphaFoldDB" id="A0A917LNJ6"/>
<dbReference type="GO" id="GO:0005829">
    <property type="term" value="C:cytosol"/>
    <property type="evidence" value="ECO:0007669"/>
    <property type="project" value="UniProtKB-ARBA"/>
</dbReference>
<evidence type="ECO:0000259" key="2">
    <source>
        <dbReference type="PROSITE" id="PS51857"/>
    </source>
</evidence>
<dbReference type="GO" id="GO:0003676">
    <property type="term" value="F:nucleic acid binding"/>
    <property type="evidence" value="ECO:0007669"/>
    <property type="project" value="InterPro"/>
</dbReference>
<dbReference type="PROSITE" id="PS51857">
    <property type="entry name" value="CSD_2"/>
    <property type="match status" value="1"/>
</dbReference>
<evidence type="ECO:0000256" key="1">
    <source>
        <dbReference type="RuleBase" id="RU000408"/>
    </source>
</evidence>
<gene>
    <name evidence="3" type="ORF">GCM10010976_19010</name>
</gene>
<proteinExistence type="predicted"/>
<dbReference type="InterPro" id="IPR012340">
    <property type="entry name" value="NA-bd_OB-fold"/>
</dbReference>
<evidence type="ECO:0000313" key="4">
    <source>
        <dbReference type="Proteomes" id="UP000625976"/>
    </source>
</evidence>
<dbReference type="Gene3D" id="2.40.50.140">
    <property type="entry name" value="Nucleic acid-binding proteins"/>
    <property type="match status" value="1"/>
</dbReference>
<feature type="domain" description="CSD" evidence="2">
    <location>
        <begin position="18"/>
        <end position="79"/>
    </location>
</feature>
<dbReference type="Proteomes" id="UP000625976">
    <property type="component" value="Unassembled WGS sequence"/>
</dbReference>
<comment type="subcellular location">
    <subcellularLocation>
        <location evidence="1">Cytoplasm</location>
    </subcellularLocation>
</comment>
<sequence length="80" mass="9026">MIKRILNKLKNAINVTTTKEGTVKFFNNKKGFGFIIVKDSDQEIFVHSSNLNSPVKEKDQVTFEIEKSEKGLVAVNVSKI</sequence>
<dbReference type="SUPFAM" id="SSF50249">
    <property type="entry name" value="Nucleic acid-binding proteins"/>
    <property type="match status" value="1"/>
</dbReference>
<reference evidence="3" key="1">
    <citation type="journal article" date="2014" name="Int. J. Syst. Evol. Microbiol.">
        <title>Complete genome sequence of Corynebacterium casei LMG S-19264T (=DSM 44701T), isolated from a smear-ripened cheese.</title>
        <authorList>
            <consortium name="US DOE Joint Genome Institute (JGI-PGF)"/>
            <person name="Walter F."/>
            <person name="Albersmeier A."/>
            <person name="Kalinowski J."/>
            <person name="Ruckert C."/>
        </authorList>
    </citation>
    <scope>NUCLEOTIDE SEQUENCE</scope>
    <source>
        <strain evidence="3">CGMCC 1.12751</strain>
    </source>
</reference>
<accession>A0A917LNJ6</accession>
<dbReference type="Pfam" id="PF00313">
    <property type="entry name" value="CSD"/>
    <property type="match status" value="1"/>
</dbReference>
<keyword evidence="4" id="KW-1185">Reference proteome</keyword>
<dbReference type="InterPro" id="IPR050181">
    <property type="entry name" value="Cold_shock_domain"/>
</dbReference>
<comment type="caution">
    <text evidence="3">The sequence shown here is derived from an EMBL/GenBank/DDBJ whole genome shotgun (WGS) entry which is preliminary data.</text>
</comment>
<dbReference type="PROSITE" id="PS00352">
    <property type="entry name" value="CSD_1"/>
    <property type="match status" value="1"/>
</dbReference>
<dbReference type="InterPro" id="IPR011129">
    <property type="entry name" value="CSD"/>
</dbReference>
<dbReference type="SMART" id="SM00357">
    <property type="entry name" value="CSP"/>
    <property type="match status" value="1"/>
</dbReference>
<organism evidence="3 4">
    <name type="scientific">Bizionia arctica</name>
    <dbReference type="NCBI Taxonomy" id="1495645"/>
    <lineage>
        <taxon>Bacteria</taxon>
        <taxon>Pseudomonadati</taxon>
        <taxon>Bacteroidota</taxon>
        <taxon>Flavobacteriia</taxon>
        <taxon>Flavobacteriales</taxon>
        <taxon>Flavobacteriaceae</taxon>
        <taxon>Bizionia</taxon>
    </lineage>
</organism>
<dbReference type="PANTHER" id="PTHR11544">
    <property type="entry name" value="COLD SHOCK DOMAIN CONTAINING PROTEINS"/>
    <property type="match status" value="1"/>
</dbReference>
<reference evidence="3" key="2">
    <citation type="submission" date="2020-09" db="EMBL/GenBank/DDBJ databases">
        <authorList>
            <person name="Sun Q."/>
            <person name="Zhou Y."/>
        </authorList>
    </citation>
    <scope>NUCLEOTIDE SEQUENCE</scope>
    <source>
        <strain evidence="3">CGMCC 1.12751</strain>
    </source>
</reference>
<dbReference type="RefSeq" id="WP_188464181.1">
    <property type="nucleotide sequence ID" value="NZ_BMFQ01000002.1"/>
</dbReference>
<name>A0A917LNJ6_9FLAO</name>
<protein>
    <recommendedName>
        <fullName evidence="2">CSD domain-containing protein</fullName>
    </recommendedName>
</protein>
<dbReference type="InterPro" id="IPR019844">
    <property type="entry name" value="CSD_CS"/>
</dbReference>